<dbReference type="Pfam" id="PF00072">
    <property type="entry name" value="Response_reg"/>
    <property type="match status" value="1"/>
</dbReference>
<reference evidence="6 7" key="1">
    <citation type="submission" date="2018-01" db="EMBL/GenBank/DDBJ databases">
        <title>Glutamicibacter soli strain NHPC-3 Whole genome sequence and assembly.</title>
        <authorList>
            <person name="Choudhury P."/>
            <person name="Gupta D."/>
            <person name="Sengupta K."/>
            <person name="Jawed A."/>
            <person name="Sultana N."/>
            <person name="Saha P."/>
        </authorList>
    </citation>
    <scope>NUCLEOTIDE SEQUENCE [LARGE SCALE GENOMIC DNA]</scope>
    <source>
        <strain evidence="6 7">NHPC-3</strain>
    </source>
</reference>
<dbReference type="InterPro" id="IPR058245">
    <property type="entry name" value="NreC/VraR/RcsB-like_REC"/>
</dbReference>
<dbReference type="CDD" id="cd17535">
    <property type="entry name" value="REC_NarL-like"/>
    <property type="match status" value="1"/>
</dbReference>
<evidence type="ECO:0000256" key="3">
    <source>
        <dbReference type="PROSITE-ProRule" id="PRU00169"/>
    </source>
</evidence>
<evidence type="ECO:0000259" key="4">
    <source>
        <dbReference type="PROSITE" id="PS50043"/>
    </source>
</evidence>
<dbReference type="SMART" id="SM00448">
    <property type="entry name" value="REC"/>
    <property type="match status" value="1"/>
</dbReference>
<dbReference type="GO" id="GO:0006355">
    <property type="term" value="P:regulation of DNA-templated transcription"/>
    <property type="evidence" value="ECO:0007669"/>
    <property type="project" value="InterPro"/>
</dbReference>
<comment type="caution">
    <text evidence="6">The sequence shown here is derived from an EMBL/GenBank/DDBJ whole genome shotgun (WGS) entry which is preliminary data.</text>
</comment>
<dbReference type="PRINTS" id="PR00038">
    <property type="entry name" value="HTHLUXR"/>
</dbReference>
<accession>A0A365YC33</accession>
<evidence type="ECO:0000256" key="2">
    <source>
        <dbReference type="ARBA" id="ARBA00023125"/>
    </source>
</evidence>
<dbReference type="InterPro" id="IPR016032">
    <property type="entry name" value="Sig_transdc_resp-reg_C-effctor"/>
</dbReference>
<dbReference type="PROSITE" id="PS50110">
    <property type="entry name" value="RESPONSE_REGULATORY"/>
    <property type="match status" value="1"/>
</dbReference>
<protein>
    <submittedName>
        <fullName evidence="6">DNA-binding response regulator</fullName>
    </submittedName>
</protein>
<proteinExistence type="predicted"/>
<dbReference type="SUPFAM" id="SSF46894">
    <property type="entry name" value="C-terminal effector domain of the bipartite response regulators"/>
    <property type="match status" value="1"/>
</dbReference>
<sequence>MEQIKVLIVDDEPLIRNALGTILATDQRIVTLESVDNGLKAVEFCRDNEVDVVLMDLQMPIMDGVEATREIKTARNSPAILAITAFSSDDYLVPVLAAGAGGYLVKDTEPAEIISAIHAVHNGTAAISPSVSSDLVSAIQSAYRDTSQEVRDLIEDLGLTAREVEILNLLANGLNNTEISRKLKISEATVKTHMAKIFSKLEVRDRVQALVAATRMGLIEIPRDQ</sequence>
<gene>
    <name evidence="6" type="ORF">C1H84_13365</name>
</gene>
<dbReference type="PANTHER" id="PTHR43214:SF43">
    <property type="entry name" value="TWO-COMPONENT RESPONSE REGULATOR"/>
    <property type="match status" value="1"/>
</dbReference>
<dbReference type="AlphaFoldDB" id="A0A365YC33"/>
<dbReference type="InterPro" id="IPR011006">
    <property type="entry name" value="CheY-like_superfamily"/>
</dbReference>
<dbReference type="CDD" id="cd06170">
    <property type="entry name" value="LuxR_C_like"/>
    <property type="match status" value="1"/>
</dbReference>
<dbReference type="Proteomes" id="UP000252167">
    <property type="component" value="Unassembled WGS sequence"/>
</dbReference>
<dbReference type="SUPFAM" id="SSF52172">
    <property type="entry name" value="CheY-like"/>
    <property type="match status" value="1"/>
</dbReference>
<evidence type="ECO:0000256" key="1">
    <source>
        <dbReference type="ARBA" id="ARBA00022553"/>
    </source>
</evidence>
<evidence type="ECO:0000313" key="7">
    <source>
        <dbReference type="Proteomes" id="UP000252167"/>
    </source>
</evidence>
<feature type="domain" description="HTH luxR-type" evidence="4">
    <location>
        <begin position="152"/>
        <end position="217"/>
    </location>
</feature>
<keyword evidence="2 6" id="KW-0238">DNA-binding</keyword>
<name>A0A365YC33_9MICC</name>
<dbReference type="RefSeq" id="WP_053797285.1">
    <property type="nucleotide sequence ID" value="NZ_POAF01000006.1"/>
</dbReference>
<organism evidence="6 7">
    <name type="scientific">Glutamicibacter soli</name>
    <dbReference type="NCBI Taxonomy" id="453836"/>
    <lineage>
        <taxon>Bacteria</taxon>
        <taxon>Bacillati</taxon>
        <taxon>Actinomycetota</taxon>
        <taxon>Actinomycetes</taxon>
        <taxon>Micrococcales</taxon>
        <taxon>Micrococcaceae</taxon>
        <taxon>Glutamicibacter</taxon>
    </lineage>
</organism>
<evidence type="ECO:0000259" key="5">
    <source>
        <dbReference type="PROSITE" id="PS50110"/>
    </source>
</evidence>
<dbReference type="Gene3D" id="3.40.50.2300">
    <property type="match status" value="1"/>
</dbReference>
<dbReference type="GO" id="GO:0000160">
    <property type="term" value="P:phosphorelay signal transduction system"/>
    <property type="evidence" value="ECO:0007669"/>
    <property type="project" value="InterPro"/>
</dbReference>
<dbReference type="PROSITE" id="PS50043">
    <property type="entry name" value="HTH_LUXR_2"/>
    <property type="match status" value="1"/>
</dbReference>
<feature type="domain" description="Response regulatory" evidence="5">
    <location>
        <begin position="5"/>
        <end position="121"/>
    </location>
</feature>
<dbReference type="InterPro" id="IPR039420">
    <property type="entry name" value="WalR-like"/>
</dbReference>
<dbReference type="InterPro" id="IPR000792">
    <property type="entry name" value="Tscrpt_reg_LuxR_C"/>
</dbReference>
<dbReference type="PANTHER" id="PTHR43214">
    <property type="entry name" value="TWO-COMPONENT RESPONSE REGULATOR"/>
    <property type="match status" value="1"/>
</dbReference>
<dbReference type="SMART" id="SM00421">
    <property type="entry name" value="HTH_LUXR"/>
    <property type="match status" value="1"/>
</dbReference>
<feature type="modified residue" description="4-aspartylphosphate" evidence="3">
    <location>
        <position position="56"/>
    </location>
</feature>
<evidence type="ECO:0000313" key="6">
    <source>
        <dbReference type="EMBL" id="RBM00109.1"/>
    </source>
</evidence>
<keyword evidence="1 3" id="KW-0597">Phosphoprotein</keyword>
<dbReference type="EMBL" id="POAF01000006">
    <property type="protein sequence ID" value="RBM00109.1"/>
    <property type="molecule type" value="Genomic_DNA"/>
</dbReference>
<dbReference type="GO" id="GO:0003677">
    <property type="term" value="F:DNA binding"/>
    <property type="evidence" value="ECO:0007669"/>
    <property type="project" value="UniProtKB-KW"/>
</dbReference>
<keyword evidence="7" id="KW-1185">Reference proteome</keyword>
<dbReference type="Pfam" id="PF00196">
    <property type="entry name" value="GerE"/>
    <property type="match status" value="1"/>
</dbReference>
<dbReference type="InterPro" id="IPR001789">
    <property type="entry name" value="Sig_transdc_resp-reg_receiver"/>
</dbReference>